<feature type="domain" description="HTH marR-type" evidence="4">
    <location>
        <begin position="3"/>
        <end position="135"/>
    </location>
</feature>
<keyword evidence="6" id="KW-1185">Reference proteome</keyword>
<evidence type="ECO:0000256" key="1">
    <source>
        <dbReference type="ARBA" id="ARBA00023015"/>
    </source>
</evidence>
<evidence type="ECO:0000313" key="6">
    <source>
        <dbReference type="Proteomes" id="UP000242616"/>
    </source>
</evidence>
<dbReference type="PANTHER" id="PTHR42756">
    <property type="entry name" value="TRANSCRIPTIONAL REGULATOR, MARR"/>
    <property type="match status" value="1"/>
</dbReference>
<keyword evidence="3" id="KW-0804">Transcription</keyword>
<keyword evidence="1" id="KW-0805">Transcription regulation</keyword>
<comment type="caution">
    <text evidence="5">The sequence shown here is derived from an EMBL/GenBank/DDBJ whole genome shotgun (WGS) entry which is preliminary data.</text>
</comment>
<protein>
    <submittedName>
        <fullName evidence="5">MarR family transcriptional regulator</fullName>
    </submittedName>
</protein>
<dbReference type="PROSITE" id="PS50995">
    <property type="entry name" value="HTH_MARR_2"/>
    <property type="match status" value="1"/>
</dbReference>
<organism evidence="5 6">
    <name type="scientific">Thermosipho affectus</name>
    <dbReference type="NCBI Taxonomy" id="660294"/>
    <lineage>
        <taxon>Bacteria</taxon>
        <taxon>Thermotogati</taxon>
        <taxon>Thermotogota</taxon>
        <taxon>Thermotogae</taxon>
        <taxon>Thermotogales</taxon>
        <taxon>Fervidobacteriaceae</taxon>
        <taxon>Thermosipho</taxon>
    </lineage>
</organism>
<dbReference type="PANTHER" id="PTHR42756:SF1">
    <property type="entry name" value="TRANSCRIPTIONAL REPRESSOR OF EMRAB OPERON"/>
    <property type="match status" value="1"/>
</dbReference>
<keyword evidence="2" id="KW-0238">DNA-binding</keyword>
<sequence length="140" mass="16570">MDTKKIFESIFNLVVNFTQFFQQNSTFSKMTTNEFYLFLFVNFNSPVSMKYCSEKMGLSKSTITVLIDKLENKKLVKRNRSSEDRRLILISPTNNGKKLFESFSKDFYKIIDFTISKIPDKELEIINKGFELLLRNIYKK</sequence>
<evidence type="ECO:0000256" key="3">
    <source>
        <dbReference type="ARBA" id="ARBA00023163"/>
    </source>
</evidence>
<proteinExistence type="predicted"/>
<dbReference type="Proteomes" id="UP000242616">
    <property type="component" value="Unassembled WGS sequence"/>
</dbReference>
<dbReference type="InterPro" id="IPR036388">
    <property type="entry name" value="WH-like_DNA-bd_sf"/>
</dbReference>
<dbReference type="RefSeq" id="WP_077197742.1">
    <property type="nucleotide sequence ID" value="NZ_LBFC01000003.1"/>
</dbReference>
<reference evidence="5 6" key="1">
    <citation type="submission" date="2015-06" db="EMBL/GenBank/DDBJ databases">
        <title>Genome sequencing of Thermotogales isolates from hydrothermal vents.</title>
        <authorList>
            <person name="Haverkamp T.H."/>
            <person name="Kublanov I.V."/>
            <person name="Nesbo C.L."/>
        </authorList>
    </citation>
    <scope>NUCLEOTIDE SEQUENCE [LARGE SCALE GENOMIC DNA]</scope>
    <source>
        <strain evidence="6">ik275mar</strain>
    </source>
</reference>
<accession>A0ABX3IJC8</accession>
<dbReference type="InterPro" id="IPR000835">
    <property type="entry name" value="HTH_MarR-typ"/>
</dbReference>
<dbReference type="EMBL" id="LBFC01000003">
    <property type="protein sequence ID" value="ONN27929.1"/>
    <property type="molecule type" value="Genomic_DNA"/>
</dbReference>
<evidence type="ECO:0000256" key="2">
    <source>
        <dbReference type="ARBA" id="ARBA00023125"/>
    </source>
</evidence>
<dbReference type="Pfam" id="PF12802">
    <property type="entry name" value="MarR_2"/>
    <property type="match status" value="1"/>
</dbReference>
<evidence type="ECO:0000313" key="5">
    <source>
        <dbReference type="EMBL" id="ONN27929.1"/>
    </source>
</evidence>
<dbReference type="PRINTS" id="PR00598">
    <property type="entry name" value="HTHMARR"/>
</dbReference>
<dbReference type="InterPro" id="IPR036390">
    <property type="entry name" value="WH_DNA-bd_sf"/>
</dbReference>
<name>A0ABX3IJC8_9BACT</name>
<dbReference type="SMART" id="SM00347">
    <property type="entry name" value="HTH_MARR"/>
    <property type="match status" value="1"/>
</dbReference>
<gene>
    <name evidence="5" type="ORF">XJ44_00705</name>
</gene>
<dbReference type="SUPFAM" id="SSF46785">
    <property type="entry name" value="Winged helix' DNA-binding domain"/>
    <property type="match status" value="1"/>
</dbReference>
<dbReference type="Gene3D" id="1.10.10.10">
    <property type="entry name" value="Winged helix-like DNA-binding domain superfamily/Winged helix DNA-binding domain"/>
    <property type="match status" value="1"/>
</dbReference>
<evidence type="ECO:0000259" key="4">
    <source>
        <dbReference type="PROSITE" id="PS50995"/>
    </source>
</evidence>